<evidence type="ECO:0000313" key="6">
    <source>
        <dbReference type="Proteomes" id="UP000218231"/>
    </source>
</evidence>
<sequence length="3301" mass="365082">MIYCIRSVKTTDTKIVRLRRNLQLTLNEGDSLITAQNDPYQSNYIIVKSGENLTIEAGSIIEFESNTGIIVQANGTLHLNGSPEKPIVLLGPKDGIWRGITVQPEGRLSMKHTEIQDPAIGIWIDSDKVSIEGGRILRPLVHGIEVSRSSDEVIDFGGLIIDTAMGTAIEVDETNEEESLRLENVQIINSAGTGIEFQVPSNEIDLRNIEIRNGAGYGIHIVEFPKSKAYYLNTVYLSNVSILSQSRGHAAIFIQGTSMANIIIEQSLFQRNTVPSLIIDLECVTPPNSTVRINNCRFRDNLDAVVYIMMGSCGNLNLRQNSFEQNNADGQKGVLSINTNDVPHMTLLKGANYSITENQFVNNTGEYTLHIAGSPGIGLLSGNILEENMNSQAVIMLETAAYNITENAIINPRSQYQVAIDRSVKEDVNLSNNDWGMDNADDIKDLIDSGPAQMVQVLPVSQSFNFPSSAGPNQNPASLATPLPSPSDTTLVTTKRSVNTGTQGCQYLNYCSGKGQCVDNICICNMGYIGFNCSIPIGCECSEHGVCDIFNRCNCLEGWTGKNCSTPICRNNCTNNGKCVDRNRCECNPGWKGEFCDEPYCHESTCDHGHCEGPNCVCDRDWIGSRCHIPKCSNCSINGYCTAPERCSCFEGFGGKDCSICSLTSCQACDFDCDHGTCNSITETCTCYSNWSGGACDLCPQGNCVQTSRVFYIQPSAAERQDVNAVVNVYGIEFPITNDHVYSCIYGTTVIKGQRITSGLVRCPVPSNMTSGKHIFAIAPGSSQIPIETMDTNTIHFTFYDGCIESLCKGTCLGPQCLCQNGYSGMNCEVIEISSVVRINSTIEDVKFDSSKGIIEWENPTGSDAPETITATVYSPTGESQLSWNVTVKPSYSVTINNVTTENRVVTVTGNISRTGNLRKSPVVLKFQREGSNTADEIHLETEADGTFKYEFVPPDQGNYTVTASHPGTSPTERPYQFSVPKLNMDIGEDSKSIHEGLRIIVHGQQQCSSELIRPKGAGLQKSPIDGGFLINHTFAQEYTDEVVATVKCDDEPMEIVRVPPDEVQPQPSPRELAIFADDDELRSAIYKITLPTVSYGLTAPLNFELKPPLILLSSEPSIMEYDEFSKKDLILYLGVDKSVKERENGSLIIESAGQHVVTIPYTFVGMHQDYVSVRICARDEMDGLNTEQGTLVSIGLTNLQLNTQVVQDNIKTNIEWRDFTLLPGTYQLEARSVNHLPYSSIAEISPLNTSFCVPLTTFRTDAVPTLTDEDDKRISLMPMSKAELDLPYLLFEPSTLDGNSQSHRVKATVNGILPGTVGLWNDQVAGVKMEPSVRSARNNESFWIGFDGLPTELKSKSSRCDASLVKVPYLFVPQSQSIAANAKANIVVQTKMGSRLCDENGDLLPLAMSTTVLCACGEGARARCRSQYVSATACGDAWKYIPDDTVSLEVLAGFIRLAAQCKIVNVKMEELRKALGCIASIESECPIARSMRSKRDPEMRQNADSIEGEPRNITKRQSGIFQDLPSIASMSSVLPVFNALDIQSIKLATYYIDFIDKLEAYLESRTNIYFEFQVIAPSSKLAEVDRHWLDSFSQAIGDNSAWGKKISPDEMKNLGSGSDIAHIWDATVGDWSSGKIDGTTRREGGVGYEDMKNLVLAADKLKNFARQVCATASIMVQPSVVEEGEEVVSISAFVENQKNEPLTGLTLTVDFVRSDPISPVIEFQIGNSQASGIESIDGFGVLNPRSAFEAHWTRSPLVPRERRLTSEAKFEPIIVLSFNHNGKFNVQKLKASSVTLRPKKILRAMILIPLAEAVKKPFSMLTSIINPGYTNLEEVVVDYTAFEFRTDPGKYHLEEISVDGNDRGKSLSIDMGQLKSGASKLIKVILHDNEEGLVVPVFSAKLQAVVEGKLQPFESVETYEIKAAPSEDEFLLSLPGLSVPLFFFRPSSGSLVNVIQITYKAHQPFNTTSPTAKTYAVAFKNDESPDRNGAVMGSFTVPNDVPDNYTLSKMIEVRGNTRTVQPLFWFDQTEEGRTLHFIDPGVALPNPQLTYEIFFDSADEANKAPVFRQSEYRIQIMPNDWPLRGTVIGTINAEGQDLQYHLYAPDDGPRFTIDKDTGNIYIESSEVAGEEYCLVLEAVDREGRTTQVPVAINTGGDRKSCILFNTQGKTPLVHSGGTNIFPSTQEPSEGSSESSEPTHSATSDANWPPITGTGSEIGTTTNDLVPTHESTHAPTTTEEEWSGGASSVSSSSGPIQEPSTEETHNTHIIGSEGTMPPVSTHSEPGDVTSSPIEVSTPLETEYTLSTINVEPSEHTGEIITMTPDSQITHLTTTPSEETMGTETEAQVSTITSDSGTLLPVDPWRSSTQSGQTNTRPLTPPITVPFTPIEPFTDSPTPITDHVSLITKNPDGSNPDTREPVETEDTHVYSLPTDSGFETATNEPDHQFTTEPWRTLPPGSTLPSPALPTDETREPTFGTTNVGTSDLVSIIPVDRTSTNGETTFTGESDTRTTEEELSTKPWSDSPYTLAYPGSLVDFMRQGEFVKEYGKSYATLKQVMKSISEREKTDDPNIENKIREKEESCKKTNQIRLDEYLGTYASELCPDFHEAFREYTAFVKEYFGSPPEDDEGRLPLCKYWFDINRVKSSITGLPKITLKAEAPREEDYADIIPDFFPNIMSLNPVTREQYSELISMMLAHENKKISHNPYLYVAAAAFLRSEGRPNDAYECYQAGLMILEEKWLAKTPEKYQIVKMAITLNAITLLYREKQHDTAKELIEKLVAEDKGESTCLSAMVLANLADCVLVTTPENTYYLHMDLKEDEHVRPVYDPRHSTSFEPAVKLYRKAMETLKKVPKSDKTEVFDLLFESFDVKITLLDCYIALTNVLENQKENLDSLVSEKLHYNEVFDRQLKVEEAIGELMAPQSIRENLKLTYEAQKYGWNQYRKCVTTFGKRFPKSNNPNSIMHTIYCKVKRWNDYEESLLPARRATLRSRPPLNDTVWRVAEVFTRDKTFEKRVDALAGSGATQPHFPKKYPLHNSNDQSNNAWRRVDWPNVVDCQSAATNDLFKRSNFPQLFPSPENKGYMVSDFLTTFLGLEISEEHPLPWYEPRCDHVGAEHYLQFTIKIKPRWVVLNLAALYWRVQGNPKQAMLCLADAIIDNPGMGDIAFMQLASIFVKFGAKGYIDDAMKALKIASGIDSEDPYLHYLMGRIMFLQGNIDVGIRGLKSALDRNPSDANIADDLLNVACSGKSSRPAIPFRYPTVCCSSVVQNAVCIRVRKINLLECSPISFSSVRKSDELS</sequence>
<feature type="compositionally biased region" description="Polar residues" evidence="3">
    <location>
        <begin position="2496"/>
        <end position="2507"/>
    </location>
</feature>
<feature type="compositionally biased region" description="Basic and acidic residues" evidence="3">
    <location>
        <begin position="2416"/>
        <end position="2425"/>
    </location>
</feature>
<comment type="caution">
    <text evidence="5">The sequence shown here is derived from an EMBL/GenBank/DDBJ whole genome shotgun (WGS) entry which is preliminary data.</text>
</comment>
<name>A0A2A2JIK1_9BILA</name>
<feature type="disulfide bond" evidence="1">
    <location>
        <begin position="587"/>
        <end position="596"/>
    </location>
</feature>
<dbReference type="SUPFAM" id="SSF48452">
    <property type="entry name" value="TPR-like"/>
    <property type="match status" value="1"/>
</dbReference>
<dbReference type="PANTHER" id="PTHR16091">
    <property type="entry name" value="TTC17 PROTEIN"/>
    <property type="match status" value="1"/>
</dbReference>
<dbReference type="InterPro" id="IPR052630">
    <property type="entry name" value="TTC17"/>
</dbReference>
<dbReference type="OrthoDB" id="2115703at2759"/>
<organism evidence="5 6">
    <name type="scientific">Diploscapter pachys</name>
    <dbReference type="NCBI Taxonomy" id="2018661"/>
    <lineage>
        <taxon>Eukaryota</taxon>
        <taxon>Metazoa</taxon>
        <taxon>Ecdysozoa</taxon>
        <taxon>Nematoda</taxon>
        <taxon>Chromadorea</taxon>
        <taxon>Rhabditida</taxon>
        <taxon>Rhabditina</taxon>
        <taxon>Rhabditomorpha</taxon>
        <taxon>Rhabditoidea</taxon>
        <taxon>Rhabditidae</taxon>
        <taxon>Diploscapter</taxon>
    </lineage>
</organism>
<dbReference type="GO" id="GO:0030041">
    <property type="term" value="P:actin filament polymerization"/>
    <property type="evidence" value="ECO:0007669"/>
    <property type="project" value="TreeGrafter"/>
</dbReference>
<dbReference type="GO" id="GO:0005737">
    <property type="term" value="C:cytoplasm"/>
    <property type="evidence" value="ECO:0007669"/>
    <property type="project" value="TreeGrafter"/>
</dbReference>
<feature type="region of interest" description="Disordered" evidence="3">
    <location>
        <begin position="468"/>
        <end position="491"/>
    </location>
</feature>
<feature type="compositionally biased region" description="Polar residues" evidence="3">
    <location>
        <begin position="2433"/>
        <end position="2442"/>
    </location>
</feature>
<feature type="region of interest" description="Disordered" evidence="3">
    <location>
        <begin position="2173"/>
        <end position="2294"/>
    </location>
</feature>
<dbReference type="PROSITE" id="PS01186">
    <property type="entry name" value="EGF_2"/>
    <property type="match status" value="2"/>
</dbReference>
<feature type="compositionally biased region" description="Low complexity" evidence="3">
    <location>
        <begin position="2183"/>
        <end position="2204"/>
    </location>
</feature>
<feature type="compositionally biased region" description="Low complexity" evidence="3">
    <location>
        <begin position="2211"/>
        <end position="2222"/>
    </location>
</feature>
<feature type="repeat" description="Filamin" evidence="2">
    <location>
        <begin position="937"/>
        <end position="980"/>
    </location>
</feature>
<dbReference type="SUPFAM" id="SSF51126">
    <property type="entry name" value="Pectin lyase-like"/>
    <property type="match status" value="1"/>
</dbReference>
<dbReference type="SMART" id="SM00181">
    <property type="entry name" value="EGF"/>
    <property type="match status" value="7"/>
</dbReference>
<keyword evidence="1" id="KW-1015">Disulfide bond</keyword>
<dbReference type="PROSITE" id="PS50194">
    <property type="entry name" value="FILAMIN_REPEAT"/>
    <property type="match status" value="1"/>
</dbReference>
<feature type="compositionally biased region" description="Basic and acidic residues" evidence="3">
    <location>
        <begin position="2508"/>
        <end position="2518"/>
    </location>
</feature>
<dbReference type="PROSITE" id="PS50026">
    <property type="entry name" value="EGF_3"/>
    <property type="match status" value="1"/>
</dbReference>
<feature type="region of interest" description="Disordered" evidence="3">
    <location>
        <begin position="2496"/>
        <end position="2524"/>
    </location>
</feature>
<dbReference type="InterPro" id="IPR017868">
    <property type="entry name" value="Filamin/ABP280_repeat-like"/>
</dbReference>
<dbReference type="PROSITE" id="PS00022">
    <property type="entry name" value="EGF_1"/>
    <property type="match status" value="3"/>
</dbReference>
<dbReference type="GO" id="GO:0005509">
    <property type="term" value="F:calcium ion binding"/>
    <property type="evidence" value="ECO:0007669"/>
    <property type="project" value="InterPro"/>
</dbReference>
<dbReference type="STRING" id="2018661.A0A2A2JIK1"/>
<dbReference type="SMART" id="SM00710">
    <property type="entry name" value="PbH1"/>
    <property type="match status" value="6"/>
</dbReference>
<feature type="compositionally biased region" description="Low complexity" evidence="3">
    <location>
        <begin position="476"/>
        <end position="491"/>
    </location>
</feature>
<evidence type="ECO:0000256" key="1">
    <source>
        <dbReference type="PROSITE-ProRule" id="PRU00076"/>
    </source>
</evidence>
<dbReference type="InterPro" id="IPR011050">
    <property type="entry name" value="Pectin_lyase_fold/virulence"/>
</dbReference>
<accession>A0A2A2JIK1</accession>
<dbReference type="EMBL" id="LIAE01010412">
    <property type="protein sequence ID" value="PAV61497.1"/>
    <property type="molecule type" value="Genomic_DNA"/>
</dbReference>
<dbReference type="InterPro" id="IPR011990">
    <property type="entry name" value="TPR-like_helical_dom_sf"/>
</dbReference>
<dbReference type="GO" id="GO:0015629">
    <property type="term" value="C:actin cytoskeleton"/>
    <property type="evidence" value="ECO:0007669"/>
    <property type="project" value="TreeGrafter"/>
</dbReference>
<dbReference type="InterPro" id="IPR006626">
    <property type="entry name" value="PbH1"/>
</dbReference>
<evidence type="ECO:0000256" key="2">
    <source>
        <dbReference type="PROSITE-ProRule" id="PRU00087"/>
    </source>
</evidence>
<protein>
    <recommendedName>
        <fullName evidence="4">EGF-like domain-containing protein</fullName>
    </recommendedName>
</protein>
<gene>
    <name evidence="5" type="ORF">WR25_11330</name>
</gene>
<dbReference type="Gene3D" id="2.60.40.60">
    <property type="entry name" value="Cadherins"/>
    <property type="match status" value="1"/>
</dbReference>
<dbReference type="CDD" id="cd11304">
    <property type="entry name" value="Cadherin_repeat"/>
    <property type="match status" value="1"/>
</dbReference>
<dbReference type="Gene3D" id="2.160.20.10">
    <property type="entry name" value="Single-stranded right-handed beta-helix, Pectin lyase-like"/>
    <property type="match status" value="1"/>
</dbReference>
<keyword evidence="1" id="KW-0245">EGF-like domain</keyword>
<evidence type="ECO:0000259" key="4">
    <source>
        <dbReference type="PROSITE" id="PS50026"/>
    </source>
</evidence>
<dbReference type="InterPro" id="IPR015919">
    <property type="entry name" value="Cadherin-like_sf"/>
</dbReference>
<evidence type="ECO:0000313" key="5">
    <source>
        <dbReference type="EMBL" id="PAV61497.1"/>
    </source>
</evidence>
<feature type="disulfide bond" evidence="1">
    <location>
        <begin position="569"/>
        <end position="579"/>
    </location>
</feature>
<dbReference type="InterPro" id="IPR012334">
    <property type="entry name" value="Pectin_lyas_fold"/>
</dbReference>
<feature type="region of interest" description="Disordered" evidence="3">
    <location>
        <begin position="2433"/>
        <end position="2483"/>
    </location>
</feature>
<keyword evidence="6" id="KW-1185">Reference proteome</keyword>
<dbReference type="Gene3D" id="2.10.25.10">
    <property type="entry name" value="Laminin"/>
    <property type="match status" value="3"/>
</dbReference>
<dbReference type="InterPro" id="IPR000742">
    <property type="entry name" value="EGF"/>
</dbReference>
<dbReference type="GO" id="GO:0016020">
    <property type="term" value="C:membrane"/>
    <property type="evidence" value="ECO:0007669"/>
    <property type="project" value="InterPro"/>
</dbReference>
<dbReference type="PANTHER" id="PTHR16091:SF1">
    <property type="entry name" value="TETRATRICOPEPTIDE REPEAT PROTEIN 17"/>
    <property type="match status" value="1"/>
</dbReference>
<dbReference type="Pfam" id="PF25024">
    <property type="entry name" value="EGF_TEN"/>
    <property type="match status" value="1"/>
</dbReference>
<feature type="compositionally biased region" description="Polar residues" evidence="3">
    <location>
        <begin position="2406"/>
        <end position="2415"/>
    </location>
</feature>
<dbReference type="Proteomes" id="UP000218231">
    <property type="component" value="Unassembled WGS sequence"/>
</dbReference>
<feature type="region of interest" description="Disordered" evidence="3">
    <location>
        <begin position="2406"/>
        <end position="2425"/>
    </location>
</feature>
<dbReference type="Gene3D" id="1.25.40.10">
    <property type="entry name" value="Tetratricopeptide repeat domain"/>
    <property type="match status" value="1"/>
</dbReference>
<comment type="caution">
    <text evidence="1">Lacks conserved residue(s) required for the propagation of feature annotation.</text>
</comment>
<dbReference type="CDD" id="cd00054">
    <property type="entry name" value="EGF_CA"/>
    <property type="match status" value="1"/>
</dbReference>
<feature type="domain" description="EGF-like" evidence="4">
    <location>
        <begin position="565"/>
        <end position="597"/>
    </location>
</feature>
<proteinExistence type="predicted"/>
<feature type="compositionally biased region" description="Polar residues" evidence="3">
    <location>
        <begin position="2278"/>
        <end position="2294"/>
    </location>
</feature>
<dbReference type="SUPFAM" id="SSF49313">
    <property type="entry name" value="Cadherin-like"/>
    <property type="match status" value="1"/>
</dbReference>
<feature type="compositionally biased region" description="Low complexity" evidence="3">
    <location>
        <begin position="2243"/>
        <end position="2254"/>
    </location>
</feature>
<dbReference type="EMBL" id="LIAE01010412">
    <property type="protein sequence ID" value="PAV61496.1"/>
    <property type="molecule type" value="Genomic_DNA"/>
</dbReference>
<evidence type="ECO:0000256" key="3">
    <source>
        <dbReference type="SAM" id="MobiDB-lite"/>
    </source>
</evidence>
<reference evidence="5 6" key="1">
    <citation type="journal article" date="2017" name="Curr. Biol.">
        <title>Genome architecture and evolution of a unichromosomal asexual nematode.</title>
        <authorList>
            <person name="Fradin H."/>
            <person name="Zegar C."/>
            <person name="Gutwein M."/>
            <person name="Lucas J."/>
            <person name="Kovtun M."/>
            <person name="Corcoran D."/>
            <person name="Baugh L.R."/>
            <person name="Kiontke K."/>
            <person name="Gunsalus K."/>
            <person name="Fitch D.H."/>
            <person name="Piano F."/>
        </authorList>
    </citation>
    <scope>NUCLEOTIDE SEQUENCE [LARGE SCALE GENOMIC DNA]</scope>
    <source>
        <strain evidence="5">PF1309</strain>
    </source>
</reference>